<dbReference type="OrthoDB" id="3174612at2"/>
<comment type="caution">
    <text evidence="3">The sequence shown here is derived from an EMBL/GenBank/DDBJ whole genome shotgun (WGS) entry which is preliminary data.</text>
</comment>
<reference evidence="3 4" key="1">
    <citation type="submission" date="2019-03" db="EMBL/GenBank/DDBJ databases">
        <title>Draft genome sequences of novel Actinobacteria.</title>
        <authorList>
            <person name="Sahin N."/>
            <person name="Ay H."/>
            <person name="Saygin H."/>
        </authorList>
    </citation>
    <scope>NUCLEOTIDE SEQUENCE [LARGE SCALE GENOMIC DNA]</scope>
    <source>
        <strain evidence="3 4">JCM 13523</strain>
    </source>
</reference>
<accession>A0A4R4ZKX6</accession>
<dbReference type="CDD" id="cd01014">
    <property type="entry name" value="nicotinamidase_related"/>
    <property type="match status" value="1"/>
</dbReference>
<evidence type="ECO:0000313" key="4">
    <source>
        <dbReference type="Proteomes" id="UP000295124"/>
    </source>
</evidence>
<keyword evidence="1 3" id="KW-0378">Hydrolase</keyword>
<sequence length="183" mass="19376">MTTLIDRPHAALLVIDVQNGVVAGAHERDQVVANIKTAVDGARAAGVPVVWVQHSSADLVPDTEGWQFVPELTREPGEALVPKTFGDSFEDTTLESVLEAGGIGHLVVTGAQTDACIRSTVHGAFTRGYDVTLVSDAHTTEDLSAYGAPKPDQVIAHTNLYWQFQDAPGRTATVQSAAELSFG</sequence>
<dbReference type="RefSeq" id="WP_132167858.1">
    <property type="nucleotide sequence ID" value="NZ_SMKX01000035.1"/>
</dbReference>
<dbReference type="SUPFAM" id="SSF52499">
    <property type="entry name" value="Isochorismatase-like hydrolases"/>
    <property type="match status" value="1"/>
</dbReference>
<gene>
    <name evidence="3" type="ORF">E1263_14725</name>
</gene>
<dbReference type="Gene3D" id="3.40.50.850">
    <property type="entry name" value="Isochorismatase-like"/>
    <property type="match status" value="1"/>
</dbReference>
<evidence type="ECO:0000259" key="2">
    <source>
        <dbReference type="Pfam" id="PF00857"/>
    </source>
</evidence>
<dbReference type="AlphaFoldDB" id="A0A4R4ZKX6"/>
<dbReference type="Pfam" id="PF00857">
    <property type="entry name" value="Isochorismatase"/>
    <property type="match status" value="1"/>
</dbReference>
<dbReference type="InterPro" id="IPR000868">
    <property type="entry name" value="Isochorismatase-like_dom"/>
</dbReference>
<dbReference type="InterPro" id="IPR050272">
    <property type="entry name" value="Isochorismatase-like_hydrls"/>
</dbReference>
<keyword evidence="4" id="KW-1185">Reference proteome</keyword>
<protein>
    <submittedName>
        <fullName evidence="3">Cysteine hydrolase</fullName>
    </submittedName>
</protein>
<evidence type="ECO:0000256" key="1">
    <source>
        <dbReference type="ARBA" id="ARBA00022801"/>
    </source>
</evidence>
<dbReference type="PANTHER" id="PTHR43540:SF14">
    <property type="entry name" value="ISOCHORISMATASE"/>
    <property type="match status" value="1"/>
</dbReference>
<dbReference type="InterPro" id="IPR036380">
    <property type="entry name" value="Isochorismatase-like_sf"/>
</dbReference>
<dbReference type="Proteomes" id="UP000295124">
    <property type="component" value="Unassembled WGS sequence"/>
</dbReference>
<feature type="domain" description="Isochorismatase-like" evidence="2">
    <location>
        <begin position="10"/>
        <end position="142"/>
    </location>
</feature>
<evidence type="ECO:0000313" key="3">
    <source>
        <dbReference type="EMBL" id="TDD59441.1"/>
    </source>
</evidence>
<organism evidence="3 4">
    <name type="scientific">Kribbella antibiotica</name>
    <dbReference type="NCBI Taxonomy" id="190195"/>
    <lineage>
        <taxon>Bacteria</taxon>
        <taxon>Bacillati</taxon>
        <taxon>Actinomycetota</taxon>
        <taxon>Actinomycetes</taxon>
        <taxon>Propionibacteriales</taxon>
        <taxon>Kribbellaceae</taxon>
        <taxon>Kribbella</taxon>
    </lineage>
</organism>
<dbReference type="GO" id="GO:0016787">
    <property type="term" value="F:hydrolase activity"/>
    <property type="evidence" value="ECO:0007669"/>
    <property type="project" value="UniProtKB-KW"/>
</dbReference>
<proteinExistence type="predicted"/>
<dbReference type="PANTHER" id="PTHR43540">
    <property type="entry name" value="PEROXYUREIDOACRYLATE/UREIDOACRYLATE AMIDOHYDROLASE-RELATED"/>
    <property type="match status" value="1"/>
</dbReference>
<name>A0A4R4ZKX6_9ACTN</name>
<dbReference type="EMBL" id="SMKX01000035">
    <property type="protein sequence ID" value="TDD59441.1"/>
    <property type="molecule type" value="Genomic_DNA"/>
</dbReference>